<dbReference type="GO" id="GO:0019343">
    <property type="term" value="P:cysteine biosynthetic process via cystathionine"/>
    <property type="evidence" value="ECO:0007669"/>
    <property type="project" value="TreeGrafter"/>
</dbReference>
<dbReference type="FunFam" id="3.90.1150.10:FF:000008">
    <property type="entry name" value="Cystathionine gamma-synthase"/>
    <property type="match status" value="1"/>
</dbReference>
<dbReference type="CDD" id="cd00614">
    <property type="entry name" value="CGS_like"/>
    <property type="match status" value="1"/>
</dbReference>
<evidence type="ECO:0000256" key="6">
    <source>
        <dbReference type="ARBA" id="ARBA00023192"/>
    </source>
</evidence>
<gene>
    <name evidence="10" type="ORF">GHT06_008200</name>
</gene>
<comment type="similarity">
    <text evidence="3 9">Belongs to the trans-sulfuration enzymes family.</text>
</comment>
<dbReference type="InterPro" id="IPR015421">
    <property type="entry name" value="PyrdxlP-dep_Trfase_major"/>
</dbReference>
<keyword evidence="11" id="KW-1185">Reference proteome</keyword>
<evidence type="ECO:0000256" key="1">
    <source>
        <dbReference type="ARBA" id="ARBA00001933"/>
    </source>
</evidence>
<dbReference type="InterPro" id="IPR054542">
    <property type="entry name" value="Cys_met_metab_PP"/>
</dbReference>
<dbReference type="PIRSF" id="PIRSF001434">
    <property type="entry name" value="CGS"/>
    <property type="match status" value="1"/>
</dbReference>
<sequence length="434" mass="47914">MLINVSSATRPAWNAQLNQWDKNVPGKIPNYGQLAKSGWRMSAEGFKEQDPTFATRAIHDAQDPEQWDAMPVVLPISLATTFKQDAPAQFRSFEYSRSGNPTRTTFEKVLASLEGAKHGLTFASGLAASTTIVHLLSAGDHIVSMDDLYGGTNRYLRKVADRMNIKTTFVDATNPENVEKAIQENTKLVWVETPTNPTLKLVDIAAVAEIVHKRENILLVVDNTFLSSYFQRPLELGADIVMHSLTKYMNGHSDVIMGAAMTNDDDVHTRLRFLQNAIGPVPSPFDCFLVNRSLKTLHLRMREHMKNGLAVARYLENHPCIERVVHPGLPSHPQHELAKRQCYGHSGMITIYIKGGLSESRAFFKALKVFTLAESLGGYESLAELPSLMTHASVSAEERAALGITDNLIRLSVGLEDVGDLIADLDQALRAAVA</sequence>
<keyword evidence="6" id="KW-0198">Cysteine biosynthesis</keyword>
<dbReference type="Pfam" id="PF01053">
    <property type="entry name" value="Cys_Met_Meta_PP"/>
    <property type="match status" value="1"/>
</dbReference>
<dbReference type="PANTHER" id="PTHR11808">
    <property type="entry name" value="TRANS-SULFURATION ENZYME FAMILY MEMBER"/>
    <property type="match status" value="1"/>
</dbReference>
<dbReference type="FunFam" id="3.40.640.10:FF:000009">
    <property type="entry name" value="Cystathionine gamma-synthase homolog"/>
    <property type="match status" value="1"/>
</dbReference>
<keyword evidence="6" id="KW-0028">Amino-acid biosynthesis</keyword>
<comment type="cofactor">
    <cofactor evidence="1 9">
        <name>pyridoxal 5'-phosphate</name>
        <dbReference type="ChEBI" id="CHEBI:597326"/>
    </cofactor>
</comment>
<evidence type="ECO:0000256" key="8">
    <source>
        <dbReference type="PIRSR" id="PIRSR001434-2"/>
    </source>
</evidence>
<evidence type="ECO:0000256" key="2">
    <source>
        <dbReference type="ARBA" id="ARBA00005038"/>
    </source>
</evidence>
<feature type="modified residue" description="N6-(pyridoxal phosphate)lysine" evidence="8">
    <location>
        <position position="247"/>
    </location>
</feature>
<organism evidence="10 11">
    <name type="scientific">Daphnia sinensis</name>
    <dbReference type="NCBI Taxonomy" id="1820382"/>
    <lineage>
        <taxon>Eukaryota</taxon>
        <taxon>Metazoa</taxon>
        <taxon>Ecdysozoa</taxon>
        <taxon>Arthropoda</taxon>
        <taxon>Crustacea</taxon>
        <taxon>Branchiopoda</taxon>
        <taxon>Diplostraca</taxon>
        <taxon>Cladocera</taxon>
        <taxon>Anomopoda</taxon>
        <taxon>Daphniidae</taxon>
        <taxon>Daphnia</taxon>
        <taxon>Daphnia similis group</taxon>
    </lineage>
</organism>
<keyword evidence="5 8" id="KW-0663">Pyridoxal phosphate</keyword>
<name>A0AAD5LKK9_9CRUS</name>
<reference evidence="10 11" key="1">
    <citation type="submission" date="2022-05" db="EMBL/GenBank/DDBJ databases">
        <title>A multi-omics perspective on studying reproductive biology in Daphnia sinensis.</title>
        <authorList>
            <person name="Jia J."/>
        </authorList>
    </citation>
    <scope>NUCLEOTIDE SEQUENCE [LARGE SCALE GENOMIC DNA]</scope>
    <source>
        <strain evidence="10 11">WSL</strain>
    </source>
</reference>
<comment type="pathway">
    <text evidence="2">Amino-acid biosynthesis; L-cysteine biosynthesis; L-cysteine from L-homocysteine and L-serine: step 2/2.</text>
</comment>
<comment type="caution">
    <text evidence="10">The sequence shown here is derived from an EMBL/GenBank/DDBJ whole genome shotgun (WGS) entry which is preliminary data.</text>
</comment>
<dbReference type="GO" id="GO:0004123">
    <property type="term" value="F:cystathionine gamma-lyase activity"/>
    <property type="evidence" value="ECO:0007669"/>
    <property type="project" value="TreeGrafter"/>
</dbReference>
<evidence type="ECO:0000313" key="10">
    <source>
        <dbReference type="EMBL" id="KAI9564461.1"/>
    </source>
</evidence>
<dbReference type="SUPFAM" id="SSF53383">
    <property type="entry name" value="PLP-dependent transferases"/>
    <property type="match status" value="1"/>
</dbReference>
<dbReference type="Gene3D" id="3.90.1150.10">
    <property type="entry name" value="Aspartate Aminotransferase, domain 1"/>
    <property type="match status" value="1"/>
</dbReference>
<dbReference type="PANTHER" id="PTHR11808:SF15">
    <property type="entry name" value="CYSTATHIONINE GAMMA-LYASE"/>
    <property type="match status" value="1"/>
</dbReference>
<dbReference type="InterPro" id="IPR000277">
    <property type="entry name" value="Cys/Met-Metab_PyrdxlP-dep_enz"/>
</dbReference>
<proteinExistence type="inferred from homology"/>
<dbReference type="EMBL" id="WJBH02000001">
    <property type="protein sequence ID" value="KAI9564461.1"/>
    <property type="molecule type" value="Genomic_DNA"/>
</dbReference>
<evidence type="ECO:0000313" key="11">
    <source>
        <dbReference type="Proteomes" id="UP000820818"/>
    </source>
</evidence>
<dbReference type="Proteomes" id="UP000820818">
    <property type="component" value="Linkage Group LG1"/>
</dbReference>
<evidence type="ECO:0000256" key="5">
    <source>
        <dbReference type="ARBA" id="ARBA00022898"/>
    </source>
</evidence>
<accession>A0AAD5LKK9</accession>
<evidence type="ECO:0000256" key="4">
    <source>
        <dbReference type="ARBA" id="ARBA00012085"/>
    </source>
</evidence>
<dbReference type="InterPro" id="IPR015422">
    <property type="entry name" value="PyrdxlP-dep_Trfase_small"/>
</dbReference>
<dbReference type="AlphaFoldDB" id="A0AAD5LKK9"/>
<dbReference type="GO" id="GO:0005737">
    <property type="term" value="C:cytoplasm"/>
    <property type="evidence" value="ECO:0007669"/>
    <property type="project" value="TreeGrafter"/>
</dbReference>
<dbReference type="EC" id="4.4.1.1" evidence="4"/>
<dbReference type="Gene3D" id="3.40.640.10">
    <property type="entry name" value="Type I PLP-dependent aspartate aminotransferase-like (Major domain)"/>
    <property type="match status" value="1"/>
</dbReference>
<dbReference type="InterPro" id="IPR015424">
    <property type="entry name" value="PyrdxlP-dep_Trfase"/>
</dbReference>
<dbReference type="GO" id="GO:0030170">
    <property type="term" value="F:pyridoxal phosphate binding"/>
    <property type="evidence" value="ECO:0007669"/>
    <property type="project" value="InterPro"/>
</dbReference>
<evidence type="ECO:0000256" key="7">
    <source>
        <dbReference type="ARBA" id="ARBA00029853"/>
    </source>
</evidence>
<dbReference type="PROSITE" id="PS00868">
    <property type="entry name" value="CYS_MET_METAB_PP"/>
    <property type="match status" value="1"/>
</dbReference>
<protein>
    <recommendedName>
        <fullName evidence="4">cystathionine gamma-lyase</fullName>
        <ecNumber evidence="4">4.4.1.1</ecNumber>
    </recommendedName>
    <alternativeName>
        <fullName evidence="7">Gamma-cystathionase</fullName>
    </alternativeName>
</protein>
<evidence type="ECO:0000256" key="9">
    <source>
        <dbReference type="RuleBase" id="RU362118"/>
    </source>
</evidence>
<evidence type="ECO:0000256" key="3">
    <source>
        <dbReference type="ARBA" id="ARBA00009077"/>
    </source>
</evidence>
<dbReference type="GO" id="GO:0019346">
    <property type="term" value="P:transsulfuration"/>
    <property type="evidence" value="ECO:0007669"/>
    <property type="project" value="InterPro"/>
</dbReference>